<keyword evidence="6" id="KW-0547">Nucleotide-binding</keyword>
<reference evidence="12 13" key="1">
    <citation type="submission" date="2019-06" db="EMBL/GenBank/DDBJ databases">
        <title>A distant relative of Phikzvirus genus phages from a therapeutic phage collection.</title>
        <authorList>
            <person name="Hejnowicz M.S."/>
            <person name="Dabrowski K."/>
            <person name="Gawor J."/>
            <person name="Weber-Dabrowska B."/>
            <person name="Gromadka R."/>
            <person name="Lobocka M.B."/>
        </authorList>
    </citation>
    <scope>NUCLEOTIDE SEQUENCE [LARGE SCALE GENOMIC DNA]</scope>
</reference>
<dbReference type="InterPro" id="IPR027417">
    <property type="entry name" value="P-loop_NTPase"/>
</dbReference>
<dbReference type="GO" id="GO:0006227">
    <property type="term" value="P:dUDP biosynthetic process"/>
    <property type="evidence" value="ECO:0007669"/>
    <property type="project" value="TreeGrafter"/>
</dbReference>
<dbReference type="KEGG" id="vg:77936971"/>
<dbReference type="Proteomes" id="UP000322144">
    <property type="component" value="Segment"/>
</dbReference>
<dbReference type="Pfam" id="PF02223">
    <property type="entry name" value="Thymidylate_kin"/>
    <property type="match status" value="1"/>
</dbReference>
<dbReference type="EC" id="2.7.4.9" evidence="3"/>
<keyword evidence="5" id="KW-0545">Nucleotide biosynthesis</keyword>
<evidence type="ECO:0000256" key="5">
    <source>
        <dbReference type="ARBA" id="ARBA00022727"/>
    </source>
</evidence>
<evidence type="ECO:0000256" key="10">
    <source>
        <dbReference type="SAM" id="MobiDB-lite"/>
    </source>
</evidence>
<evidence type="ECO:0000256" key="2">
    <source>
        <dbReference type="ARBA" id="ARBA00009776"/>
    </source>
</evidence>
<dbReference type="UniPathway" id="UPA00575"/>
<dbReference type="SUPFAM" id="SSF52540">
    <property type="entry name" value="P-loop containing nucleoside triphosphate hydrolases"/>
    <property type="match status" value="1"/>
</dbReference>
<evidence type="ECO:0000256" key="3">
    <source>
        <dbReference type="ARBA" id="ARBA00012980"/>
    </source>
</evidence>
<keyword evidence="7 12" id="KW-0418">Kinase</keyword>
<evidence type="ECO:0000256" key="8">
    <source>
        <dbReference type="ARBA" id="ARBA00022840"/>
    </source>
</evidence>
<dbReference type="GO" id="GO:0005524">
    <property type="term" value="F:ATP binding"/>
    <property type="evidence" value="ECO:0007669"/>
    <property type="project" value="UniProtKB-KW"/>
</dbReference>
<protein>
    <recommendedName>
        <fullName evidence="3">dTMP kinase</fullName>
        <ecNumber evidence="3">2.7.4.9</ecNumber>
    </recommendedName>
</protein>
<evidence type="ECO:0000256" key="7">
    <source>
        <dbReference type="ARBA" id="ARBA00022777"/>
    </source>
</evidence>
<dbReference type="CDD" id="cd01672">
    <property type="entry name" value="TMPK"/>
    <property type="match status" value="1"/>
</dbReference>
<comment type="similarity">
    <text evidence="2">Belongs to the thymidylate kinase family.</text>
</comment>
<dbReference type="GO" id="GO:0006235">
    <property type="term" value="P:dTTP biosynthetic process"/>
    <property type="evidence" value="ECO:0007669"/>
    <property type="project" value="UniProtKB-UniPathway"/>
</dbReference>
<sequence length="352" mass="40120">MTKSASRNFIVLEGPEFSGKSTLHRALIVRLEAEGIAHVALREPGGTEMAEEIRSVLLKHREEKVDPVSDIFLHMAYRRQNIQNIVKPALSDGKWVVSDRFVFSTWCLNVAPYLDTNPNLADLFMGVMPHVIGDGVPEPLCFYLETPEEVRKERMVNSGRDLDRYEVDEVYQTRVNNAYAQIKFSPSTKVIDGTAPIDEQVQFIIETIQAHEALRAKDELEEKTENSGHLPPETVPGEENDGDVPQSPVEEAPVEPVAFDLEVALEQYAETQIIKEVILGREELLPYYKDLAKKIVRKIFEKTNDETIFHPARVGELNREIHSLFHFHERLQDWKDLINKDEPVEPETAVAE</sequence>
<feature type="domain" description="Thymidylate kinase-like" evidence="11">
    <location>
        <begin position="12"/>
        <end position="204"/>
    </location>
</feature>
<evidence type="ECO:0000313" key="13">
    <source>
        <dbReference type="Proteomes" id="UP000322144"/>
    </source>
</evidence>
<evidence type="ECO:0000256" key="1">
    <source>
        <dbReference type="ARBA" id="ARBA00004992"/>
    </source>
</evidence>
<dbReference type="InterPro" id="IPR039430">
    <property type="entry name" value="Thymidylate_kin-like_dom"/>
</dbReference>
<evidence type="ECO:0000256" key="4">
    <source>
        <dbReference type="ARBA" id="ARBA00022679"/>
    </source>
</evidence>
<evidence type="ECO:0000313" key="12">
    <source>
        <dbReference type="EMBL" id="QEM41950.1"/>
    </source>
</evidence>
<feature type="region of interest" description="Disordered" evidence="10">
    <location>
        <begin position="218"/>
        <end position="250"/>
    </location>
</feature>
<name>A0A5C1K7U4_9CAUD</name>
<organism evidence="12 13">
    <name type="scientific">Pseudomonas phage vB_PaeM_PS119XW</name>
    <dbReference type="NCBI Taxonomy" id="2601632"/>
    <lineage>
        <taxon>Viruses</taxon>
        <taxon>Duplodnaviria</taxon>
        <taxon>Heunggongvirae</taxon>
        <taxon>Uroviricota</taxon>
        <taxon>Caudoviricetes</taxon>
        <taxon>Chimalliviridae</taxon>
        <taxon>Pawinskivirus</taxon>
        <taxon>Pawinskivirus PS119XW</taxon>
    </lineage>
</organism>
<evidence type="ECO:0000256" key="6">
    <source>
        <dbReference type="ARBA" id="ARBA00022741"/>
    </source>
</evidence>
<dbReference type="RefSeq" id="YP_010660961.1">
    <property type="nucleotide sequence ID" value="NC_070882.1"/>
</dbReference>
<accession>A0A5C1K7U4</accession>
<dbReference type="InterPro" id="IPR018094">
    <property type="entry name" value="Thymidylate_kinase"/>
</dbReference>
<evidence type="ECO:0000259" key="11">
    <source>
        <dbReference type="Pfam" id="PF02223"/>
    </source>
</evidence>
<dbReference type="HAMAP" id="MF_00165">
    <property type="entry name" value="Thymidylate_kinase"/>
    <property type="match status" value="1"/>
</dbReference>
<dbReference type="PANTHER" id="PTHR10344">
    <property type="entry name" value="THYMIDYLATE KINASE"/>
    <property type="match status" value="1"/>
</dbReference>
<dbReference type="Gene3D" id="3.40.50.300">
    <property type="entry name" value="P-loop containing nucleotide triphosphate hydrolases"/>
    <property type="match status" value="1"/>
</dbReference>
<evidence type="ECO:0000256" key="9">
    <source>
        <dbReference type="ARBA" id="ARBA00048743"/>
    </source>
</evidence>
<dbReference type="GO" id="GO:0004798">
    <property type="term" value="F:dTMP kinase activity"/>
    <property type="evidence" value="ECO:0007669"/>
    <property type="project" value="UniProtKB-EC"/>
</dbReference>
<keyword evidence="8" id="KW-0067">ATP-binding</keyword>
<dbReference type="GeneID" id="77936971"/>
<comment type="pathway">
    <text evidence="1">Pyrimidine metabolism; dTTP biosynthesis.</text>
</comment>
<dbReference type="GO" id="GO:0006233">
    <property type="term" value="P:dTDP biosynthetic process"/>
    <property type="evidence" value="ECO:0007669"/>
    <property type="project" value="InterPro"/>
</dbReference>
<dbReference type="NCBIfam" id="TIGR00041">
    <property type="entry name" value="DTMP_kinase"/>
    <property type="match status" value="1"/>
</dbReference>
<keyword evidence="4" id="KW-0808">Transferase</keyword>
<keyword evidence="13" id="KW-1185">Reference proteome</keyword>
<dbReference type="EMBL" id="MN103543">
    <property type="protein sequence ID" value="QEM41950.1"/>
    <property type="molecule type" value="Genomic_DNA"/>
</dbReference>
<proteinExistence type="inferred from homology"/>
<dbReference type="PANTHER" id="PTHR10344:SF4">
    <property type="entry name" value="UMP-CMP KINASE 2, MITOCHONDRIAL"/>
    <property type="match status" value="1"/>
</dbReference>
<comment type="catalytic activity">
    <reaction evidence="9">
        <text>dTMP + ATP = dTDP + ADP</text>
        <dbReference type="Rhea" id="RHEA:13517"/>
        <dbReference type="ChEBI" id="CHEBI:30616"/>
        <dbReference type="ChEBI" id="CHEBI:58369"/>
        <dbReference type="ChEBI" id="CHEBI:63528"/>
        <dbReference type="ChEBI" id="CHEBI:456216"/>
        <dbReference type="EC" id="2.7.4.9"/>
    </reaction>
</comment>